<keyword evidence="2" id="KW-1185">Reference proteome</keyword>
<dbReference type="EnsemblMetazoa" id="GPPI027301-RA">
    <property type="protein sequence ID" value="GPPI027301-PA"/>
    <property type="gene ID" value="GPPI027301"/>
</dbReference>
<dbReference type="VEuPathDB" id="VectorBase:GPPI027301"/>
<accession>A0A1B0BED8</accession>
<organism evidence="1 2">
    <name type="scientific">Glossina palpalis gambiensis</name>
    <dbReference type="NCBI Taxonomy" id="67801"/>
    <lineage>
        <taxon>Eukaryota</taxon>
        <taxon>Metazoa</taxon>
        <taxon>Ecdysozoa</taxon>
        <taxon>Arthropoda</taxon>
        <taxon>Hexapoda</taxon>
        <taxon>Insecta</taxon>
        <taxon>Pterygota</taxon>
        <taxon>Neoptera</taxon>
        <taxon>Endopterygota</taxon>
        <taxon>Diptera</taxon>
        <taxon>Brachycera</taxon>
        <taxon>Muscomorpha</taxon>
        <taxon>Hippoboscoidea</taxon>
        <taxon>Glossinidae</taxon>
        <taxon>Glossina</taxon>
    </lineage>
</organism>
<name>A0A1B0BED8_9MUSC</name>
<evidence type="ECO:0000313" key="1">
    <source>
        <dbReference type="EnsemblMetazoa" id="GPPI027301-PA"/>
    </source>
</evidence>
<protein>
    <submittedName>
        <fullName evidence="1">Uncharacterized protein</fullName>
    </submittedName>
</protein>
<sequence length="90" mass="10840">MKRLLEYLLHTWVSIEKLFLLEKEELRKENLLTETKGKNSKTTSITKKLFYYSIKNTTTKTTTTTKTYNTYLEKSKSLQRENKRQKKKKT</sequence>
<reference evidence="1" key="2">
    <citation type="submission" date="2020-05" db="UniProtKB">
        <authorList>
            <consortium name="EnsemblMetazoa"/>
        </authorList>
    </citation>
    <scope>IDENTIFICATION</scope>
    <source>
        <strain evidence="1">IAEA</strain>
    </source>
</reference>
<evidence type="ECO:0000313" key="2">
    <source>
        <dbReference type="Proteomes" id="UP000092460"/>
    </source>
</evidence>
<dbReference type="EMBL" id="JXJN01012860">
    <property type="status" value="NOT_ANNOTATED_CDS"/>
    <property type="molecule type" value="Genomic_DNA"/>
</dbReference>
<reference evidence="2" key="1">
    <citation type="submission" date="2015-01" db="EMBL/GenBank/DDBJ databases">
        <authorList>
            <person name="Aksoy S."/>
            <person name="Warren W."/>
            <person name="Wilson R.K."/>
        </authorList>
    </citation>
    <scope>NUCLEOTIDE SEQUENCE [LARGE SCALE GENOMIC DNA]</scope>
    <source>
        <strain evidence="2">IAEA</strain>
    </source>
</reference>
<proteinExistence type="predicted"/>
<dbReference type="AlphaFoldDB" id="A0A1B0BED8"/>
<dbReference type="Proteomes" id="UP000092460">
    <property type="component" value="Unassembled WGS sequence"/>
</dbReference>